<keyword evidence="15 19" id="KW-0342">GTP-binding</keyword>
<dbReference type="EMBL" id="MWIH01000008">
    <property type="protein sequence ID" value="OQO89974.1"/>
    <property type="molecule type" value="Genomic_DNA"/>
</dbReference>
<dbReference type="PANTHER" id="PTHR34848">
    <property type="match status" value="1"/>
</dbReference>
<evidence type="ECO:0000256" key="15">
    <source>
        <dbReference type="ARBA" id="ARBA00023134"/>
    </source>
</evidence>
<comment type="pathway">
    <text evidence="6">Cofactor biosynthesis; adenosylcobalamin biosynthesis; adenosylcobalamin from cob(II)yrinate a,c-diamide: step 5/7.</text>
</comment>
<proteinExistence type="inferred from homology"/>
<evidence type="ECO:0000256" key="8">
    <source>
        <dbReference type="ARBA" id="ARBA00012016"/>
    </source>
</evidence>
<keyword evidence="12 19" id="KW-0547">Nucleotide-binding</keyword>
<keyword evidence="13 20" id="KW-0418">Kinase</keyword>
<evidence type="ECO:0000256" key="12">
    <source>
        <dbReference type="ARBA" id="ARBA00022741"/>
    </source>
</evidence>
<dbReference type="STRING" id="1962155.B1813_19260"/>
<evidence type="ECO:0000256" key="2">
    <source>
        <dbReference type="ARBA" id="ARBA00000711"/>
    </source>
</evidence>
<comment type="catalytic activity">
    <reaction evidence="2">
        <text>adenosylcob(III)inamide phosphate + GTP + H(+) = adenosylcob(III)inamide-GDP + diphosphate</text>
        <dbReference type="Rhea" id="RHEA:22712"/>
        <dbReference type="ChEBI" id="CHEBI:15378"/>
        <dbReference type="ChEBI" id="CHEBI:33019"/>
        <dbReference type="ChEBI" id="CHEBI:37565"/>
        <dbReference type="ChEBI" id="CHEBI:58502"/>
        <dbReference type="ChEBI" id="CHEBI:60487"/>
        <dbReference type="EC" id="2.7.7.62"/>
    </reaction>
</comment>
<sequence length="208" mass="22725">MTNDPTRRAAGLVAHGLESGARALRRYTRQVAGGGRVLVLGGVRSGKSRHAEELMSRHGHVVYFAGSRPPSDDDPEWTARVAAHRARRPLAWRTIENADLADTLRRSTAPMLVDCLGTWLTRELDELGAWEQRRGWQQRVDDRLADVVEAWRSARVPVVAVSNEVGSGIVPSTVSGRLFRDVLGALNTAVAANSDSVRLVVAGRVLHL</sequence>
<evidence type="ECO:0000256" key="16">
    <source>
        <dbReference type="ARBA" id="ARBA00029570"/>
    </source>
</evidence>
<evidence type="ECO:0000256" key="13">
    <source>
        <dbReference type="ARBA" id="ARBA00022777"/>
    </source>
</evidence>
<comment type="function">
    <text evidence="4">Catalyzes ATP-dependent phosphorylation of adenosylcobinamide and addition of GMP to adenosylcobinamide phosphate.</text>
</comment>
<dbReference type="UniPathway" id="UPA00148">
    <property type="reaction ID" value="UER00236"/>
</dbReference>
<feature type="binding site" evidence="19">
    <location>
        <begin position="85"/>
        <end position="88"/>
    </location>
    <ligand>
        <name>GTP</name>
        <dbReference type="ChEBI" id="CHEBI:37565"/>
    </ligand>
</feature>
<dbReference type="GO" id="GO:0009236">
    <property type="term" value="P:cobalamin biosynthetic process"/>
    <property type="evidence" value="ECO:0007669"/>
    <property type="project" value="UniProtKB-UniPathway"/>
</dbReference>
<feature type="active site" description="GMP-histidine intermediate" evidence="18">
    <location>
        <position position="84"/>
    </location>
</feature>
<dbReference type="SUPFAM" id="SSF52540">
    <property type="entry name" value="P-loop containing nucleoside triphosphate hydrolases"/>
    <property type="match status" value="1"/>
</dbReference>
<evidence type="ECO:0000256" key="6">
    <source>
        <dbReference type="ARBA" id="ARBA00005159"/>
    </source>
</evidence>
<keyword evidence="21" id="KW-1185">Reference proteome</keyword>
<feature type="binding site" evidence="19">
    <location>
        <begin position="65"/>
        <end position="67"/>
    </location>
    <ligand>
        <name>GTP</name>
        <dbReference type="ChEBI" id="CHEBI:37565"/>
    </ligand>
</feature>
<evidence type="ECO:0000313" key="21">
    <source>
        <dbReference type="Proteomes" id="UP000192591"/>
    </source>
</evidence>
<protein>
    <recommendedName>
        <fullName evidence="16">Adenosylcobinamide kinase</fullName>
        <ecNumber evidence="8">2.7.1.156</ecNumber>
        <ecNumber evidence="9">2.7.7.62</ecNumber>
    </recommendedName>
    <alternativeName>
        <fullName evidence="17">Adenosylcobinamide-phosphate guanylyltransferase</fullName>
    </alternativeName>
</protein>
<evidence type="ECO:0000256" key="3">
    <source>
        <dbReference type="ARBA" id="ARBA00001522"/>
    </source>
</evidence>
<dbReference type="PANTHER" id="PTHR34848:SF1">
    <property type="entry name" value="BIFUNCTIONAL ADENOSYLCOBALAMIN BIOSYNTHESIS PROTEIN COBU"/>
    <property type="match status" value="1"/>
</dbReference>
<dbReference type="Proteomes" id="UP000192591">
    <property type="component" value="Unassembled WGS sequence"/>
</dbReference>
<evidence type="ECO:0000256" key="11">
    <source>
        <dbReference type="ARBA" id="ARBA00022679"/>
    </source>
</evidence>
<feature type="binding site" evidence="19">
    <location>
        <begin position="41"/>
        <end position="48"/>
    </location>
    <ligand>
        <name>GTP</name>
        <dbReference type="ChEBI" id="CHEBI:37565"/>
    </ligand>
</feature>
<keyword evidence="10" id="KW-0169">Cobalamin biosynthesis</keyword>
<dbReference type="AlphaFoldDB" id="A0A1V8ZZ63"/>
<evidence type="ECO:0000256" key="7">
    <source>
        <dbReference type="ARBA" id="ARBA00007490"/>
    </source>
</evidence>
<accession>A0A1V8ZZ63</accession>
<dbReference type="InterPro" id="IPR027417">
    <property type="entry name" value="P-loop_NTPase"/>
</dbReference>
<dbReference type="EC" id="2.7.7.62" evidence="9"/>
<evidence type="ECO:0000256" key="18">
    <source>
        <dbReference type="PIRSR" id="PIRSR006135-1"/>
    </source>
</evidence>
<dbReference type="GO" id="GO:0043752">
    <property type="term" value="F:adenosylcobinamide kinase activity"/>
    <property type="evidence" value="ECO:0007669"/>
    <property type="project" value="UniProtKB-EC"/>
</dbReference>
<evidence type="ECO:0000256" key="17">
    <source>
        <dbReference type="ARBA" id="ARBA00030571"/>
    </source>
</evidence>
<evidence type="ECO:0000256" key="10">
    <source>
        <dbReference type="ARBA" id="ARBA00022573"/>
    </source>
</evidence>
<feature type="binding site" evidence="19">
    <location>
        <position position="114"/>
    </location>
    <ligand>
        <name>GTP</name>
        <dbReference type="ChEBI" id="CHEBI:37565"/>
    </ligand>
</feature>
<dbReference type="EC" id="2.7.1.156" evidence="8"/>
<organism evidence="20 21">
    <name type="scientific">Saccharomonospora piscinae</name>
    <dbReference type="NCBI Taxonomy" id="687388"/>
    <lineage>
        <taxon>Bacteria</taxon>
        <taxon>Bacillati</taxon>
        <taxon>Actinomycetota</taxon>
        <taxon>Actinomycetes</taxon>
        <taxon>Pseudonocardiales</taxon>
        <taxon>Pseudonocardiaceae</taxon>
        <taxon>Saccharomonospora</taxon>
    </lineage>
</organism>
<dbReference type="Pfam" id="PF02283">
    <property type="entry name" value="CobU"/>
    <property type="match status" value="1"/>
</dbReference>
<name>A0A1V8ZZ63_SACPI</name>
<dbReference type="GO" id="GO:0005524">
    <property type="term" value="F:ATP binding"/>
    <property type="evidence" value="ECO:0007669"/>
    <property type="project" value="UniProtKB-KW"/>
</dbReference>
<reference evidence="20 21" key="1">
    <citation type="submission" date="2017-02" db="EMBL/GenBank/DDBJ databases">
        <title>Draft genome of Saccharomonospora sp. 154.</title>
        <authorList>
            <person name="Alonso-Carmona G.S."/>
            <person name="De La Haba R."/>
            <person name="Vera-Gargallo B."/>
            <person name="Sandoval-Trujillo A.H."/>
            <person name="Ramirez-Duran N."/>
            <person name="Ventosa A."/>
        </authorList>
    </citation>
    <scope>NUCLEOTIDE SEQUENCE [LARGE SCALE GENOMIC DNA]</scope>
    <source>
        <strain evidence="20 21">LRS4.154</strain>
    </source>
</reference>
<evidence type="ECO:0000256" key="14">
    <source>
        <dbReference type="ARBA" id="ARBA00022840"/>
    </source>
</evidence>
<dbReference type="InterPro" id="IPR003203">
    <property type="entry name" value="CobU/CobP"/>
</dbReference>
<evidence type="ECO:0000256" key="1">
    <source>
        <dbReference type="ARBA" id="ARBA00000312"/>
    </source>
</evidence>
<keyword evidence="14" id="KW-0067">ATP-binding</keyword>
<dbReference type="RefSeq" id="WP_081194293.1">
    <property type="nucleotide sequence ID" value="NZ_MWIH01000008.1"/>
</dbReference>
<comment type="pathway">
    <text evidence="5">Cofactor biosynthesis; adenosylcobalamin biosynthesis; adenosylcobalamin from cob(II)yrinate a,c-diamide: step 6/7.</text>
</comment>
<dbReference type="GO" id="GO:0005525">
    <property type="term" value="F:GTP binding"/>
    <property type="evidence" value="ECO:0007669"/>
    <property type="project" value="UniProtKB-KW"/>
</dbReference>
<evidence type="ECO:0000256" key="5">
    <source>
        <dbReference type="ARBA" id="ARBA00004692"/>
    </source>
</evidence>
<dbReference type="GO" id="GO:0008820">
    <property type="term" value="F:cobinamide phosphate guanylyltransferase activity"/>
    <property type="evidence" value="ECO:0007669"/>
    <property type="project" value="UniProtKB-EC"/>
</dbReference>
<comment type="caution">
    <text evidence="20">The sequence shown here is derived from an EMBL/GenBank/DDBJ whole genome shotgun (WGS) entry which is preliminary data.</text>
</comment>
<feature type="binding site" evidence="19">
    <location>
        <position position="96"/>
    </location>
    <ligand>
        <name>GTP</name>
        <dbReference type="ChEBI" id="CHEBI:37565"/>
    </ligand>
</feature>
<comment type="catalytic activity">
    <reaction evidence="1">
        <text>adenosylcob(III)inamide + ATP = adenosylcob(III)inamide phosphate + ADP + H(+)</text>
        <dbReference type="Rhea" id="RHEA:15769"/>
        <dbReference type="ChEBI" id="CHEBI:2480"/>
        <dbReference type="ChEBI" id="CHEBI:15378"/>
        <dbReference type="ChEBI" id="CHEBI:30616"/>
        <dbReference type="ChEBI" id="CHEBI:58502"/>
        <dbReference type="ChEBI" id="CHEBI:456216"/>
        <dbReference type="EC" id="2.7.1.156"/>
    </reaction>
</comment>
<dbReference type="PIRSF" id="PIRSF006135">
    <property type="entry name" value="CobU"/>
    <property type="match status" value="1"/>
</dbReference>
<keyword evidence="11 20" id="KW-0808">Transferase</keyword>
<evidence type="ECO:0000313" key="20">
    <source>
        <dbReference type="EMBL" id="OQO89974.1"/>
    </source>
</evidence>
<gene>
    <name evidence="20" type="ORF">B1813_19260</name>
</gene>
<comment type="catalytic activity">
    <reaction evidence="3">
        <text>adenosylcob(III)inamide + GTP = adenosylcob(III)inamide phosphate + GDP + H(+)</text>
        <dbReference type="Rhea" id="RHEA:15765"/>
        <dbReference type="ChEBI" id="CHEBI:2480"/>
        <dbReference type="ChEBI" id="CHEBI:15378"/>
        <dbReference type="ChEBI" id="CHEBI:37565"/>
        <dbReference type="ChEBI" id="CHEBI:58189"/>
        <dbReference type="ChEBI" id="CHEBI:58502"/>
        <dbReference type="EC" id="2.7.1.156"/>
    </reaction>
</comment>
<evidence type="ECO:0000256" key="19">
    <source>
        <dbReference type="PIRSR" id="PIRSR006135-2"/>
    </source>
</evidence>
<evidence type="ECO:0000256" key="9">
    <source>
        <dbReference type="ARBA" id="ARBA00012523"/>
    </source>
</evidence>
<dbReference type="Gene3D" id="3.40.50.300">
    <property type="entry name" value="P-loop containing nucleotide triphosphate hydrolases"/>
    <property type="match status" value="1"/>
</dbReference>
<comment type="similarity">
    <text evidence="7">Belongs to the CobU/CobP family.</text>
</comment>
<evidence type="ECO:0000256" key="4">
    <source>
        <dbReference type="ARBA" id="ARBA00003889"/>
    </source>
</evidence>